<protein>
    <recommendedName>
        <fullName evidence="3">Addiction module toxin RelE</fullName>
    </recommendedName>
</protein>
<organism evidence="1 2">
    <name type="scientific">Arcobacter caeni</name>
    <dbReference type="NCBI Taxonomy" id="1912877"/>
    <lineage>
        <taxon>Bacteria</taxon>
        <taxon>Pseudomonadati</taxon>
        <taxon>Campylobacterota</taxon>
        <taxon>Epsilonproteobacteria</taxon>
        <taxon>Campylobacterales</taxon>
        <taxon>Arcobacteraceae</taxon>
        <taxon>Arcobacter</taxon>
    </lineage>
</organism>
<keyword evidence="2" id="KW-1185">Reference proteome</keyword>
<proteinExistence type="predicted"/>
<gene>
    <name evidence="1" type="ORF">B0174_11625</name>
</gene>
<dbReference type="InterPro" id="IPR009387">
    <property type="entry name" value="HigB-2"/>
</dbReference>
<dbReference type="Pfam" id="PF06296">
    <property type="entry name" value="RelE"/>
    <property type="match status" value="1"/>
</dbReference>
<evidence type="ECO:0000313" key="1">
    <source>
        <dbReference type="EMBL" id="PUE63384.1"/>
    </source>
</evidence>
<dbReference type="Proteomes" id="UP000251135">
    <property type="component" value="Unassembled WGS sequence"/>
</dbReference>
<dbReference type="EMBL" id="MUXE01000025">
    <property type="protein sequence ID" value="PUE63384.1"/>
    <property type="molecule type" value="Genomic_DNA"/>
</dbReference>
<comment type="caution">
    <text evidence="1">The sequence shown here is derived from an EMBL/GenBank/DDBJ whole genome shotgun (WGS) entry which is preliminary data.</text>
</comment>
<sequence length="109" mass="12588">MNLMIEYSDSFLKEAKKLSKKYKLLKSDLKQAVEEIQSNNDLGVYLGFNIFKKRVKNSSIPTGKSGGFRVIIYQQIKNKIVLISIYSKTEKENLSDEELSEILKQYMGK</sequence>
<accession>A0A363CWD1</accession>
<name>A0A363CWD1_9BACT</name>
<evidence type="ECO:0000313" key="2">
    <source>
        <dbReference type="Proteomes" id="UP000251135"/>
    </source>
</evidence>
<dbReference type="AlphaFoldDB" id="A0A363CWD1"/>
<evidence type="ECO:0008006" key="3">
    <source>
        <dbReference type="Google" id="ProtNLM"/>
    </source>
</evidence>
<dbReference type="OrthoDB" id="197283at2"/>
<reference evidence="1 2" key="1">
    <citation type="submission" date="2017-02" db="EMBL/GenBank/DDBJ databases">
        <title>Arcobacter caeni sp. nov, a new Arcobacter species isolated from reclaimed water.</title>
        <authorList>
            <person name="Figueras M.J."/>
            <person name="Perez-Cataluna A."/>
            <person name="Salas-Masso N."/>
        </authorList>
    </citation>
    <scope>NUCLEOTIDE SEQUENCE [LARGE SCALE GENOMIC DNA]</scope>
    <source>
        <strain evidence="1 2">RW17-10</strain>
    </source>
</reference>